<organism evidence="1 2">
    <name type="scientific">Actinomadura macrotermitis</name>
    <dbReference type="NCBI Taxonomy" id="2585200"/>
    <lineage>
        <taxon>Bacteria</taxon>
        <taxon>Bacillati</taxon>
        <taxon>Actinomycetota</taxon>
        <taxon>Actinomycetes</taxon>
        <taxon>Streptosporangiales</taxon>
        <taxon>Thermomonosporaceae</taxon>
        <taxon>Actinomadura</taxon>
    </lineage>
</organism>
<evidence type="ECO:0008006" key="3">
    <source>
        <dbReference type="Google" id="ProtNLM"/>
    </source>
</evidence>
<name>A0A7K0C590_9ACTN</name>
<dbReference type="OrthoDB" id="3478287at2"/>
<reference evidence="1 2" key="1">
    <citation type="submission" date="2019-10" db="EMBL/GenBank/DDBJ databases">
        <title>Actinomadura rubteroloni sp. nov. and Actinomadura macrotermitis sp. nov., isolated from the gut of fungus growing-termite Macrotermes natalensis.</title>
        <authorList>
            <person name="Benndorf R."/>
            <person name="Martin K."/>
            <person name="Kuefner M."/>
            <person name="De Beer W."/>
            <person name="Kaster A.-K."/>
            <person name="Vollmers J."/>
            <person name="Poulsen M."/>
            <person name="Beemelmanns C."/>
        </authorList>
    </citation>
    <scope>NUCLEOTIDE SEQUENCE [LARGE SCALE GENOMIC DNA]</scope>
    <source>
        <strain evidence="1 2">RB68</strain>
    </source>
</reference>
<gene>
    <name evidence="1" type="ORF">ACRB68_66350</name>
</gene>
<sequence>MPSSDDRFQTQRRVLRPETTVEDLDAFARSRRWPMGEVTERDRAAGTGGRVTWAAPDGAALHYLEDAMFGIGHYVFTGRRPETLKELSAEAAQALAPWTVADLCAAFDHAPGARERGQAALRLGLAATAEPDRRVVERIGAVLGDGDARVRYAALWAADYTGYEVFGRTVRQIAERDPEAFVRDRATAMLRARQTSTA</sequence>
<accession>A0A7K0C590</accession>
<dbReference type="InterPro" id="IPR011989">
    <property type="entry name" value="ARM-like"/>
</dbReference>
<evidence type="ECO:0000313" key="2">
    <source>
        <dbReference type="Proteomes" id="UP000487268"/>
    </source>
</evidence>
<comment type="caution">
    <text evidence="1">The sequence shown here is derived from an EMBL/GenBank/DDBJ whole genome shotgun (WGS) entry which is preliminary data.</text>
</comment>
<dbReference type="EMBL" id="WEGH01000005">
    <property type="protein sequence ID" value="MQY08526.1"/>
    <property type="molecule type" value="Genomic_DNA"/>
</dbReference>
<dbReference type="RefSeq" id="WP_153539646.1">
    <property type="nucleotide sequence ID" value="NZ_WEGH01000005.1"/>
</dbReference>
<dbReference type="Proteomes" id="UP000487268">
    <property type="component" value="Unassembled WGS sequence"/>
</dbReference>
<keyword evidence="2" id="KW-1185">Reference proteome</keyword>
<dbReference type="AlphaFoldDB" id="A0A7K0C590"/>
<dbReference type="Gene3D" id="1.25.10.10">
    <property type="entry name" value="Leucine-rich Repeat Variant"/>
    <property type="match status" value="1"/>
</dbReference>
<protein>
    <recommendedName>
        <fullName evidence="3">HEAT repeat domain-containing protein</fullName>
    </recommendedName>
</protein>
<evidence type="ECO:0000313" key="1">
    <source>
        <dbReference type="EMBL" id="MQY08526.1"/>
    </source>
</evidence>
<proteinExistence type="predicted"/>